<keyword evidence="2" id="KW-1185">Reference proteome</keyword>
<proteinExistence type="predicted"/>
<dbReference type="EMBL" id="CP002545">
    <property type="protein sequence ID" value="ADY51156.1"/>
    <property type="molecule type" value="Genomic_DNA"/>
</dbReference>
<accession>F0S7D1</accession>
<name>F0S7D1_PSESL</name>
<evidence type="ECO:0000313" key="2">
    <source>
        <dbReference type="Proteomes" id="UP000000310"/>
    </source>
</evidence>
<dbReference type="KEGG" id="psn:Pedsa_0577"/>
<dbReference type="AlphaFoldDB" id="F0S7D1"/>
<protein>
    <submittedName>
        <fullName evidence="1">Uncharacterized protein</fullName>
    </submittedName>
</protein>
<reference evidence="1 2" key="1">
    <citation type="journal article" date="2011" name="Stand. Genomic Sci.">
        <title>Complete genome sequence of the gliding, heparinolytic Pedobacter saltans type strain (113).</title>
        <authorList>
            <person name="Liolios K."/>
            <person name="Sikorski J."/>
            <person name="Lu M."/>
            <person name="Nolan M."/>
            <person name="Lapidus A."/>
            <person name="Lucas S."/>
            <person name="Hammon N."/>
            <person name="Deshpande S."/>
            <person name="Cheng J.F."/>
            <person name="Tapia R."/>
            <person name="Han C."/>
            <person name="Goodwin L."/>
            <person name="Pitluck S."/>
            <person name="Huntemann M."/>
            <person name="Ivanova N."/>
            <person name="Pagani I."/>
            <person name="Mavromatis K."/>
            <person name="Ovchinikova G."/>
            <person name="Pati A."/>
            <person name="Chen A."/>
            <person name="Palaniappan K."/>
            <person name="Land M."/>
            <person name="Hauser L."/>
            <person name="Brambilla E.M."/>
            <person name="Kotsyurbenko O."/>
            <person name="Rohde M."/>
            <person name="Tindall B.J."/>
            <person name="Abt B."/>
            <person name="Goker M."/>
            <person name="Detter J.C."/>
            <person name="Woyke T."/>
            <person name="Bristow J."/>
            <person name="Eisen J.A."/>
            <person name="Markowitz V."/>
            <person name="Hugenholtz P."/>
            <person name="Klenk H.P."/>
            <person name="Kyrpides N.C."/>
        </authorList>
    </citation>
    <scope>NUCLEOTIDE SEQUENCE [LARGE SCALE GENOMIC DNA]</scope>
    <source>
        <strain evidence="2">ATCC 51119 / DSM 12145 / JCM 21818 / LMG 10337 / NBRC 100064 / NCIMB 13643</strain>
    </source>
</reference>
<sequence length="62" mass="7325">MINDKILDEMDLPWASSNETLEIISNNYFRPLFNPDNFLIRPEAERDKGIDHHIEIKKVINT</sequence>
<evidence type="ECO:0000313" key="1">
    <source>
        <dbReference type="EMBL" id="ADY51156.1"/>
    </source>
</evidence>
<dbReference type="Proteomes" id="UP000000310">
    <property type="component" value="Chromosome"/>
</dbReference>
<reference evidence="2" key="2">
    <citation type="submission" date="2011-02" db="EMBL/GenBank/DDBJ databases">
        <title>The complete genome of Pedobacter saltans DSM 12145.</title>
        <authorList>
            <consortium name="US DOE Joint Genome Institute (JGI-PGF)"/>
            <person name="Lucas S."/>
            <person name="Copeland A."/>
            <person name="Lapidus A."/>
            <person name="Bruce D."/>
            <person name="Goodwin L."/>
            <person name="Pitluck S."/>
            <person name="Kyrpides N."/>
            <person name="Mavromatis K."/>
            <person name="Pagani I."/>
            <person name="Ivanova N."/>
            <person name="Ovchinnikova G."/>
            <person name="Lu M."/>
            <person name="Detter J.C."/>
            <person name="Han C."/>
            <person name="Land M."/>
            <person name="Hauser L."/>
            <person name="Markowitz V."/>
            <person name="Cheng J.-F."/>
            <person name="Hugenholtz P."/>
            <person name="Woyke T."/>
            <person name="Wu D."/>
            <person name="Tindall B."/>
            <person name="Pomrenke H.G."/>
            <person name="Brambilla E."/>
            <person name="Klenk H.-P."/>
            <person name="Eisen J.A."/>
        </authorList>
    </citation>
    <scope>NUCLEOTIDE SEQUENCE [LARGE SCALE GENOMIC DNA]</scope>
    <source>
        <strain evidence="2">ATCC 51119 / DSM 12145 / JCM 21818 / LMG 10337 / NBRC 100064 / NCIMB 13643</strain>
    </source>
</reference>
<dbReference type="STRING" id="762903.Pedsa_0577"/>
<dbReference type="HOGENOM" id="CLU_2900859_0_0_10"/>
<dbReference type="OrthoDB" id="779764at2"/>
<dbReference type="RefSeq" id="WP_013631658.1">
    <property type="nucleotide sequence ID" value="NC_015177.1"/>
</dbReference>
<gene>
    <name evidence="1" type="ordered locus">Pedsa_0577</name>
</gene>
<organism evidence="1 2">
    <name type="scientific">Pseudopedobacter saltans (strain ATCC 51119 / DSM 12145 / JCM 21818 / CCUG 39354 / LMG 10337 / NBRC 100064 / NCIMB 13643)</name>
    <name type="common">Pedobacter saltans</name>
    <dbReference type="NCBI Taxonomy" id="762903"/>
    <lineage>
        <taxon>Bacteria</taxon>
        <taxon>Pseudomonadati</taxon>
        <taxon>Bacteroidota</taxon>
        <taxon>Sphingobacteriia</taxon>
        <taxon>Sphingobacteriales</taxon>
        <taxon>Sphingobacteriaceae</taxon>
        <taxon>Pseudopedobacter</taxon>
    </lineage>
</organism>